<dbReference type="Gene3D" id="3.40.50.300">
    <property type="entry name" value="P-loop containing nucleotide triphosphate hydrolases"/>
    <property type="match status" value="1"/>
</dbReference>
<evidence type="ECO:0000256" key="10">
    <source>
        <dbReference type="ARBA" id="ARBA00023242"/>
    </source>
</evidence>
<evidence type="ECO:0000259" key="14">
    <source>
        <dbReference type="PROSITE" id="PS51194"/>
    </source>
</evidence>
<dbReference type="SMART" id="SM00184">
    <property type="entry name" value="RING"/>
    <property type="match status" value="1"/>
</dbReference>
<keyword evidence="16" id="KW-1185">Reference proteome</keyword>
<dbReference type="EMBL" id="MU069595">
    <property type="protein sequence ID" value="KAF5838000.1"/>
    <property type="molecule type" value="Genomic_DNA"/>
</dbReference>
<gene>
    <name evidence="15" type="ORF">DUNSADRAFT_3593</name>
</gene>
<feature type="domain" description="Helicase C-terminal" evidence="14">
    <location>
        <begin position="640"/>
        <end position="813"/>
    </location>
</feature>
<dbReference type="Gene3D" id="3.40.50.10810">
    <property type="entry name" value="Tandem AAA-ATPase domain"/>
    <property type="match status" value="2"/>
</dbReference>
<dbReference type="Pfam" id="PF08797">
    <property type="entry name" value="HIRAN"/>
    <property type="match status" value="1"/>
</dbReference>
<name>A0ABQ7GTR8_DUNSA</name>
<dbReference type="PROSITE" id="PS00518">
    <property type="entry name" value="ZF_RING_1"/>
    <property type="match status" value="1"/>
</dbReference>
<organism evidence="15 16">
    <name type="scientific">Dunaliella salina</name>
    <name type="common">Green alga</name>
    <name type="synonym">Protococcus salinus</name>
    <dbReference type="NCBI Taxonomy" id="3046"/>
    <lineage>
        <taxon>Eukaryota</taxon>
        <taxon>Viridiplantae</taxon>
        <taxon>Chlorophyta</taxon>
        <taxon>core chlorophytes</taxon>
        <taxon>Chlorophyceae</taxon>
        <taxon>CS clade</taxon>
        <taxon>Chlamydomonadales</taxon>
        <taxon>Dunaliellaceae</taxon>
        <taxon>Dunaliella</taxon>
    </lineage>
</organism>
<keyword evidence="9" id="KW-0067">ATP-binding</keyword>
<evidence type="ECO:0000256" key="5">
    <source>
        <dbReference type="ARBA" id="ARBA00022771"/>
    </source>
</evidence>
<evidence type="ECO:0000256" key="8">
    <source>
        <dbReference type="ARBA" id="ARBA00022833"/>
    </source>
</evidence>
<dbReference type="InterPro" id="IPR027417">
    <property type="entry name" value="P-loop_NTPase"/>
</dbReference>
<evidence type="ECO:0000256" key="6">
    <source>
        <dbReference type="ARBA" id="ARBA00022801"/>
    </source>
</evidence>
<keyword evidence="6 15" id="KW-0378">Hydrolase</keyword>
<dbReference type="Pfam" id="PF13445">
    <property type="entry name" value="zf-RING_UBOX"/>
    <property type="match status" value="1"/>
</dbReference>
<feature type="region of interest" description="Disordered" evidence="12">
    <location>
        <begin position="152"/>
        <end position="186"/>
    </location>
</feature>
<dbReference type="Pfam" id="PF00271">
    <property type="entry name" value="Helicase_C"/>
    <property type="match status" value="1"/>
</dbReference>
<evidence type="ECO:0000256" key="1">
    <source>
        <dbReference type="ARBA" id="ARBA00004123"/>
    </source>
</evidence>
<comment type="caution">
    <text evidence="15">The sequence shown here is derived from an EMBL/GenBank/DDBJ whole genome shotgun (WGS) entry which is preliminary data.</text>
</comment>
<keyword evidence="5 11" id="KW-0863">Zinc-finger</keyword>
<dbReference type="InterPro" id="IPR038718">
    <property type="entry name" value="SNF2-like_sf"/>
</dbReference>
<dbReference type="SMART" id="SM00910">
    <property type="entry name" value="HIRAN"/>
    <property type="match status" value="1"/>
</dbReference>
<proteinExistence type="inferred from homology"/>
<evidence type="ECO:0000256" key="11">
    <source>
        <dbReference type="PROSITE-ProRule" id="PRU00175"/>
    </source>
</evidence>
<feature type="compositionally biased region" description="Polar residues" evidence="12">
    <location>
        <begin position="336"/>
        <end position="358"/>
    </location>
</feature>
<evidence type="ECO:0000256" key="3">
    <source>
        <dbReference type="ARBA" id="ARBA00022723"/>
    </source>
</evidence>
<dbReference type="SUPFAM" id="SSF52540">
    <property type="entry name" value="P-loop containing nucleoside triphosphate hydrolases"/>
    <property type="match status" value="2"/>
</dbReference>
<keyword evidence="8" id="KW-0862">Zinc</keyword>
<sequence length="823" mass="89842">MAEVVDLSQDGEHAPASQSQQEHQEDEFGSDFVPMGHFRTEVVGIRYYQGGVNMWEMVILERDHHNAYDENAIKVNNVEGVKVGHISAVQAAVLAPLLDTHKLHIEGVACGPKGKFKLPILVQCFAPPDPNIQGQVERTLFNHGMHLSTADPATLASQSQERLSSPGPGGHKANKQSDSVSKREREEALEKMFEALGVNSEVQDMLKPAKEIASGLYPHQMVALAWMVKRENNNSLPPLWEPREVGGRVSYMNTLTNFSQDTRPPPVRGGILADDMGLGKTLTVIALVATNRPGIDPAALQPYRGSLSTGRPIESGSSSSNSVNDPPAKRHKGSARNGTPTGSQTPGNKKNAKGNASASVEELAAPLEGPPCVPSADGPRATLIICPPSVLSNWQTQVLDHTAGNLKVYAYHGGWALSGTPIQNKLLDLFGLTIFLDFAPLKDRKIFTRSLERPVKEGSKSAIKNLQVLMGNICLRRTKDMRVAGKPLISLPPKTVSIVEVPLTDEDMRKYIRVEELATRVMSGMLEDQGEALLKNYALVLQFLLRLRQICDAGSLVPDNITEILGGVAAQALAADKQQGRSAPKLSPERIKELQDILVAAIDSEECPVCMEQFDSPVITACAHVFCRPCIEQVLKTQAQVAALMHVLKHNHATNQAALAAGGRGPPIKAVVFSQFTSMLDLVGKAMEQEGLAYLRLDGSVSQKARSSSIEQFSSACPTSPTVFLISLKAGGVGLNLTAACQVHLLDPWWNLSIEEQAMDRVHRLGSEREVEVLRYIAKGTIEERMLLLQERKQQLKDAAFKRETATQMRQMRVEDVRLLMRL</sequence>
<dbReference type="PROSITE" id="PS51194">
    <property type="entry name" value="HELICASE_CTER"/>
    <property type="match status" value="1"/>
</dbReference>
<accession>A0ABQ7GTR8</accession>
<dbReference type="InterPro" id="IPR050628">
    <property type="entry name" value="SNF2_RAD54_helicase_TF"/>
</dbReference>
<keyword evidence="10" id="KW-0539">Nucleus</keyword>
<keyword evidence="7" id="KW-0347">Helicase</keyword>
<evidence type="ECO:0000256" key="7">
    <source>
        <dbReference type="ARBA" id="ARBA00022806"/>
    </source>
</evidence>
<dbReference type="InterPro" id="IPR049730">
    <property type="entry name" value="SNF2/RAD54-like_C"/>
</dbReference>
<keyword evidence="3" id="KW-0479">Metal-binding</keyword>
<dbReference type="InterPro" id="IPR000330">
    <property type="entry name" value="SNF2_N"/>
</dbReference>
<feature type="domain" description="RING-type" evidence="13">
    <location>
        <begin position="607"/>
        <end position="633"/>
    </location>
</feature>
<comment type="subcellular location">
    <subcellularLocation>
        <location evidence="1">Nucleus</location>
    </subcellularLocation>
</comment>
<evidence type="ECO:0000256" key="2">
    <source>
        <dbReference type="ARBA" id="ARBA00008438"/>
    </source>
</evidence>
<evidence type="ECO:0000259" key="13">
    <source>
        <dbReference type="PROSITE" id="PS50089"/>
    </source>
</evidence>
<dbReference type="PANTHER" id="PTHR45626:SF17">
    <property type="entry name" value="HELICASE-LIKE TRANSCRIPTION FACTOR"/>
    <property type="match status" value="1"/>
</dbReference>
<dbReference type="InterPro" id="IPR014905">
    <property type="entry name" value="HIRAN"/>
</dbReference>
<dbReference type="SUPFAM" id="SSF57850">
    <property type="entry name" value="RING/U-box"/>
    <property type="match status" value="1"/>
</dbReference>
<evidence type="ECO:0000256" key="12">
    <source>
        <dbReference type="SAM" id="MobiDB-lite"/>
    </source>
</evidence>
<dbReference type="GO" id="GO:0016787">
    <property type="term" value="F:hydrolase activity"/>
    <property type="evidence" value="ECO:0007669"/>
    <property type="project" value="UniProtKB-KW"/>
</dbReference>
<evidence type="ECO:0000256" key="9">
    <source>
        <dbReference type="ARBA" id="ARBA00022840"/>
    </source>
</evidence>
<dbReference type="InterPro" id="IPR001841">
    <property type="entry name" value="Znf_RING"/>
</dbReference>
<evidence type="ECO:0000256" key="4">
    <source>
        <dbReference type="ARBA" id="ARBA00022741"/>
    </source>
</evidence>
<keyword evidence="4" id="KW-0547">Nucleotide-binding</keyword>
<comment type="similarity">
    <text evidence="2">Belongs to the SNF2/RAD54 helicase family. RAD16 subfamily.</text>
</comment>
<dbReference type="Gene3D" id="3.30.70.2330">
    <property type="match status" value="1"/>
</dbReference>
<protein>
    <submittedName>
        <fullName evidence="15">P-loop containing nucleoside triphosphate hydrolase protein</fullName>
    </submittedName>
</protein>
<feature type="region of interest" description="Disordered" evidence="12">
    <location>
        <begin position="1"/>
        <end position="27"/>
    </location>
</feature>
<dbReference type="InterPro" id="IPR017907">
    <property type="entry name" value="Znf_RING_CS"/>
</dbReference>
<dbReference type="PROSITE" id="PS50089">
    <property type="entry name" value="ZF_RING_2"/>
    <property type="match status" value="1"/>
</dbReference>
<feature type="region of interest" description="Disordered" evidence="12">
    <location>
        <begin position="296"/>
        <end position="363"/>
    </location>
</feature>
<evidence type="ECO:0000313" key="16">
    <source>
        <dbReference type="Proteomes" id="UP000815325"/>
    </source>
</evidence>
<evidence type="ECO:0000313" key="15">
    <source>
        <dbReference type="EMBL" id="KAF5838000.1"/>
    </source>
</evidence>
<reference evidence="15" key="1">
    <citation type="submission" date="2017-08" db="EMBL/GenBank/DDBJ databases">
        <authorList>
            <person name="Polle J.E."/>
            <person name="Barry K."/>
            <person name="Cushman J."/>
            <person name="Schmutz J."/>
            <person name="Tran D."/>
            <person name="Hathwaick L.T."/>
            <person name="Yim W.C."/>
            <person name="Jenkins J."/>
            <person name="Mckie-Krisberg Z.M."/>
            <person name="Prochnik S."/>
            <person name="Lindquist E."/>
            <person name="Dockter R.B."/>
            <person name="Adam C."/>
            <person name="Molina H."/>
            <person name="Bunkerborg J."/>
            <person name="Jin E."/>
            <person name="Buchheim M."/>
            <person name="Magnuson J."/>
        </authorList>
    </citation>
    <scope>NUCLEOTIDE SEQUENCE</scope>
    <source>
        <strain evidence="15">CCAP 19/18</strain>
    </source>
</reference>
<dbReference type="CDD" id="cd18793">
    <property type="entry name" value="SF2_C_SNF"/>
    <property type="match status" value="1"/>
</dbReference>
<dbReference type="PANTHER" id="PTHR45626">
    <property type="entry name" value="TRANSCRIPTION TERMINATION FACTOR 2-RELATED"/>
    <property type="match status" value="1"/>
</dbReference>
<dbReference type="InterPro" id="IPR001650">
    <property type="entry name" value="Helicase_C-like"/>
</dbReference>
<dbReference type="Proteomes" id="UP000815325">
    <property type="component" value="Unassembled WGS sequence"/>
</dbReference>
<dbReference type="InterPro" id="IPR027370">
    <property type="entry name" value="Znf-RING_euk"/>
</dbReference>
<dbReference type="SMART" id="SM00490">
    <property type="entry name" value="HELICc"/>
    <property type="match status" value="1"/>
</dbReference>
<dbReference type="Pfam" id="PF00176">
    <property type="entry name" value="SNF2-rel_dom"/>
    <property type="match status" value="2"/>
</dbReference>